<name>A0A915KDP3_ROMCU</name>
<reference evidence="2" key="1">
    <citation type="submission" date="2022-11" db="UniProtKB">
        <authorList>
            <consortium name="WormBaseParasite"/>
        </authorList>
    </citation>
    <scope>IDENTIFICATION</scope>
</reference>
<proteinExistence type="predicted"/>
<dbReference type="WBParaSite" id="nRc.2.0.1.t36490-RA">
    <property type="protein sequence ID" value="nRc.2.0.1.t36490-RA"/>
    <property type="gene ID" value="nRc.2.0.1.g36490"/>
</dbReference>
<accession>A0A915KDP3</accession>
<dbReference type="AlphaFoldDB" id="A0A915KDP3"/>
<organism evidence="1 2">
    <name type="scientific">Romanomermis culicivorax</name>
    <name type="common">Nematode worm</name>
    <dbReference type="NCBI Taxonomy" id="13658"/>
    <lineage>
        <taxon>Eukaryota</taxon>
        <taxon>Metazoa</taxon>
        <taxon>Ecdysozoa</taxon>
        <taxon>Nematoda</taxon>
        <taxon>Enoplea</taxon>
        <taxon>Dorylaimia</taxon>
        <taxon>Mermithida</taxon>
        <taxon>Mermithoidea</taxon>
        <taxon>Mermithidae</taxon>
        <taxon>Romanomermis</taxon>
    </lineage>
</organism>
<evidence type="ECO:0000313" key="1">
    <source>
        <dbReference type="Proteomes" id="UP000887565"/>
    </source>
</evidence>
<sequence>MIAVLCTNRSPLYVPINFSSTSVGFSSTFIFKDCAVCFTIGGQTWKLVRLRHLSSCRFIGLTTAISPTSIEKHGFSMKVVEWRSTKVAGKKSVLLLPHLDNNQRKNGHKMTVLVVRERVENQKSVNTRCCPGGQRAIRQMRPQTTVIAVVDVDAGRRFSATIAVAAFTSPSGTAATDADAGAYSHGRKFVESSFGHFFVEL</sequence>
<dbReference type="Proteomes" id="UP000887565">
    <property type="component" value="Unplaced"/>
</dbReference>
<keyword evidence="1" id="KW-1185">Reference proteome</keyword>
<evidence type="ECO:0000313" key="2">
    <source>
        <dbReference type="WBParaSite" id="nRc.2.0.1.t36490-RA"/>
    </source>
</evidence>
<protein>
    <submittedName>
        <fullName evidence="2">Uncharacterized protein</fullName>
    </submittedName>
</protein>